<dbReference type="EMBL" id="FNIL01000002">
    <property type="protein sequence ID" value="SDN57970.1"/>
    <property type="molecule type" value="Genomic_DNA"/>
</dbReference>
<protein>
    <submittedName>
        <fullName evidence="1">Uncharacterized protein</fullName>
    </submittedName>
</protein>
<keyword evidence="2" id="KW-1185">Reference proteome</keyword>
<evidence type="ECO:0000313" key="2">
    <source>
        <dbReference type="Proteomes" id="UP000198778"/>
    </source>
</evidence>
<dbReference type="AlphaFoldDB" id="A0A1H0CJF8"/>
<organism evidence="1 2">
    <name type="scientific">Alkalicoccus daliensis</name>
    <dbReference type="NCBI Taxonomy" id="745820"/>
    <lineage>
        <taxon>Bacteria</taxon>
        <taxon>Bacillati</taxon>
        <taxon>Bacillota</taxon>
        <taxon>Bacilli</taxon>
        <taxon>Bacillales</taxon>
        <taxon>Bacillaceae</taxon>
        <taxon>Alkalicoccus</taxon>
    </lineage>
</organism>
<sequence>MIKISLFLWLLIPCSYYSQKAGGKPADILHPSKTVFVMLGLAARNPAYSEGKRKVFSAQAYLSSINTRPKFLKAPSETEGAFIYAEDKGISV</sequence>
<reference evidence="2" key="1">
    <citation type="submission" date="2016-10" db="EMBL/GenBank/DDBJ databases">
        <authorList>
            <person name="Varghese N."/>
            <person name="Submissions S."/>
        </authorList>
    </citation>
    <scope>NUCLEOTIDE SEQUENCE [LARGE SCALE GENOMIC DNA]</scope>
    <source>
        <strain evidence="2">CGMCC 1.10369</strain>
    </source>
</reference>
<dbReference type="Proteomes" id="UP000198778">
    <property type="component" value="Unassembled WGS sequence"/>
</dbReference>
<proteinExistence type="predicted"/>
<name>A0A1H0CJF8_9BACI</name>
<accession>A0A1H0CJF8</accession>
<dbReference type="RefSeq" id="WP_139148918.1">
    <property type="nucleotide sequence ID" value="NZ_FNIL01000002.1"/>
</dbReference>
<evidence type="ECO:0000313" key="1">
    <source>
        <dbReference type="EMBL" id="SDN57970.1"/>
    </source>
</evidence>
<dbReference type="STRING" id="745820.SAMN04488053_102124"/>
<gene>
    <name evidence="1" type="ORF">SAMN04488053_102124</name>
</gene>